<keyword evidence="2" id="KW-1185">Reference proteome</keyword>
<name>A0A2I2L4T7_9VIRU</name>
<organism evidence="1">
    <name type="scientific">Orpheovirus IHUMI-LCC2</name>
    <dbReference type="NCBI Taxonomy" id="2023057"/>
    <lineage>
        <taxon>Viruses</taxon>
        <taxon>Varidnaviria</taxon>
        <taxon>Bamfordvirae</taxon>
        <taxon>Nucleocytoviricota</taxon>
        <taxon>Megaviricetes</taxon>
        <taxon>Pimascovirales</taxon>
        <taxon>Ocovirineae</taxon>
        <taxon>Orpheoviridae</taxon>
        <taxon>Alphaorpheovirus</taxon>
        <taxon>Alphaorpheovirus massiliense</taxon>
    </lineage>
</organism>
<proteinExistence type="predicted"/>
<reference evidence="1" key="1">
    <citation type="submission" date="2017-08" db="EMBL/GenBank/DDBJ databases">
        <authorList>
            <consortium name="Urmite Genomes"/>
        </authorList>
    </citation>
    <scope>NUCLEOTIDE SEQUENCE [LARGE SCALE GENOMIC DNA]</scope>
    <source>
        <strain evidence="1">IHUMI-LCC2</strain>
    </source>
</reference>
<evidence type="ECO:0000313" key="2">
    <source>
        <dbReference type="Proteomes" id="UP000236316"/>
    </source>
</evidence>
<evidence type="ECO:0000313" key="1">
    <source>
        <dbReference type="EMBL" id="SNW62544.1"/>
    </source>
</evidence>
<gene>
    <name evidence="1" type="ORF">ORPV_640</name>
</gene>
<dbReference type="GeneID" id="35382450"/>
<dbReference type="EMBL" id="LT906555">
    <property type="protein sequence ID" value="SNW62544.1"/>
    <property type="molecule type" value="Genomic_DNA"/>
</dbReference>
<sequence length="369" mass="44397">MELIQIKELWYTIFGFTCPRFITSCSYINKYFHNIIKEYDWKLWLSKYYFPNCNKLNYIGDDEYTDIFYTIHPNDEYMDSLLYKVVKIIRNNSEHRGDVVNILGKYFFSLQSCKSLSFKCITKDFIEKGISVGLIDRDYLFSHNHPLLSILGKYTLNDNPVLRNPLSHYIMNDGDIFQIDDKLLNYPLLMLLYSNPEMFYNKFKHKINNIYFYIGTIVDNRFLYGVFNIYKHKENFMYYFTCGYILRKDINMNNIRFLLNKLLDETGYVFKHLWIFLQYKYTNLIDENALYMLLNYTIDYYSSEIIFSTYNNITSKFPSFDKSKFFDDNNAGSGVRSFNRIKNKILLSIMIEDIDICRKLMNDLEKMIN</sequence>
<protein>
    <submittedName>
        <fullName evidence="1">Uncharacterized protein</fullName>
    </submittedName>
</protein>
<dbReference type="Proteomes" id="UP000236316">
    <property type="component" value="Segment"/>
</dbReference>
<dbReference type="KEGG" id="vg:35382450"/>
<dbReference type="RefSeq" id="YP_009448846.1">
    <property type="nucleotide sequence ID" value="NC_036594.1"/>
</dbReference>
<accession>A0A2I2L4T7</accession>